<feature type="transmembrane region" description="Helical" evidence="9">
    <location>
        <begin position="278"/>
        <end position="298"/>
    </location>
</feature>
<dbReference type="InterPro" id="IPR017871">
    <property type="entry name" value="ABC_transporter-like_CS"/>
</dbReference>
<dbReference type="PROSITE" id="PS50893">
    <property type="entry name" value="ABC_TRANSPORTER_2"/>
    <property type="match status" value="1"/>
</dbReference>
<dbReference type="GO" id="GO:0016887">
    <property type="term" value="F:ATP hydrolysis activity"/>
    <property type="evidence" value="ECO:0007669"/>
    <property type="project" value="InterPro"/>
</dbReference>
<reference evidence="13" key="1">
    <citation type="submission" date="2016-10" db="EMBL/GenBank/DDBJ databases">
        <title>Comparative genomics uncovers the prolific and rare metabolic potential of the cyanobacterial genus Moorea.</title>
        <authorList>
            <person name="Leao T."/>
            <person name="Castelao G."/>
            <person name="Korobeynikov A."/>
            <person name="Monroe E.A."/>
            <person name="Podell S."/>
            <person name="Glukhov E."/>
            <person name="Allen E."/>
            <person name="Gerwick W.H."/>
            <person name="Gerwick L."/>
        </authorList>
    </citation>
    <scope>NUCLEOTIDE SEQUENCE [LARGE SCALE GENOMIC DNA]</scope>
    <source>
        <strain evidence="13">JHB</strain>
    </source>
</reference>
<keyword evidence="7 9" id="KW-0472">Membrane</keyword>
<dbReference type="PANTHER" id="PTHR43394:SF1">
    <property type="entry name" value="ATP-BINDING CASSETTE SUB-FAMILY B MEMBER 10, MITOCHONDRIAL"/>
    <property type="match status" value="1"/>
</dbReference>
<accession>A0A1D9GAV2</accession>
<dbReference type="PANTHER" id="PTHR43394">
    <property type="entry name" value="ATP-DEPENDENT PERMEASE MDL1, MITOCHONDRIAL"/>
    <property type="match status" value="1"/>
</dbReference>
<dbReference type="Gene3D" id="1.20.1560.10">
    <property type="entry name" value="ABC transporter type 1, transmembrane domain"/>
    <property type="match status" value="1"/>
</dbReference>
<proteinExistence type="predicted"/>
<dbReference type="PROSITE" id="PS00211">
    <property type="entry name" value="ABC_TRANSPORTER_1"/>
    <property type="match status" value="1"/>
</dbReference>
<keyword evidence="4" id="KW-0547">Nucleotide-binding</keyword>
<sequence>MEEKLLNNQNPEENNQNPEENISIPTTTKEFFWYVLWQADIKIRWQFIALAVITVIGASLVMLKSYQLKVILDGFIAAQAKGNLSYRDFLTPVLIYISCLVFAKLMILLRDWINIFSISTCHRVILRSFLKYTLGHSSQFFQNNLSGAVSSKLFTLVTSFNRIANVCFNNFASVAIKFVYVFIFFVLVHPIIGLFFVIWFLIFIGLVAPNLAKGLYNKAKNHSASNANISGLVTDVLGNHDVVRSFAHEQEEIALFSSHQDETIDKKIDLKLNTIKAFAVKDFTILISEVMVLLLLVYGFKHQWVSAGDFVLIVTILTNFLNQANQLVKQLADLIEQFGNCTDAIETLSQPHEITDLEEAEVLEVKAGAIEFADVSFHYPSSYRVFENLSVKIEPGEKVGLVGFSGAGKTTFTRLILRQFDIQQGQILIDNQPINKITQESLRSQIALIPQDPSLFQRTLIENIRYGRLDATDEEVMEAAQKACCHEFITEMSKGYQTLVGERGIKLSGGQRQRIAIARAMLRNSPILILDEATSSLDSITEQAIQDALKKVIEGRTAIVIAHRLSTLSFMDRILVFQEGKIIEDGSINELLSKNGHFAYLYRTQSSGLLPQEKEEFKSNKLDLVDVN</sequence>
<dbReference type="InterPro" id="IPR039421">
    <property type="entry name" value="Type_1_exporter"/>
</dbReference>
<evidence type="ECO:0000259" key="10">
    <source>
        <dbReference type="PROSITE" id="PS50893"/>
    </source>
</evidence>
<dbReference type="Pfam" id="PF00005">
    <property type="entry name" value="ABC_tran"/>
    <property type="match status" value="1"/>
</dbReference>
<keyword evidence="3 9" id="KW-0812">Transmembrane</keyword>
<dbReference type="PROSITE" id="PS50929">
    <property type="entry name" value="ABC_TM1F"/>
    <property type="match status" value="1"/>
</dbReference>
<keyword evidence="2" id="KW-0813">Transport</keyword>
<evidence type="ECO:0000256" key="3">
    <source>
        <dbReference type="ARBA" id="ARBA00022692"/>
    </source>
</evidence>
<evidence type="ECO:0000256" key="4">
    <source>
        <dbReference type="ARBA" id="ARBA00022741"/>
    </source>
</evidence>
<dbReference type="InterPro" id="IPR036640">
    <property type="entry name" value="ABC1_TM_sf"/>
</dbReference>
<evidence type="ECO:0000256" key="1">
    <source>
        <dbReference type="ARBA" id="ARBA00004651"/>
    </source>
</evidence>
<feature type="compositionally biased region" description="Low complexity" evidence="8">
    <location>
        <begin position="1"/>
        <end position="21"/>
    </location>
</feature>
<feature type="transmembrane region" description="Helical" evidence="9">
    <location>
        <begin position="178"/>
        <end position="208"/>
    </location>
</feature>
<gene>
    <name evidence="12" type="ORF">BJP36_18345</name>
</gene>
<protein>
    <submittedName>
        <fullName evidence="12">ABC transporter ATP-binding protein</fullName>
    </submittedName>
</protein>
<feature type="region of interest" description="Disordered" evidence="8">
    <location>
        <begin position="1"/>
        <end position="22"/>
    </location>
</feature>
<evidence type="ECO:0000259" key="11">
    <source>
        <dbReference type="PROSITE" id="PS50929"/>
    </source>
</evidence>
<dbReference type="SUPFAM" id="SSF52540">
    <property type="entry name" value="P-loop containing nucleoside triphosphate hydrolases"/>
    <property type="match status" value="1"/>
</dbReference>
<dbReference type="Proteomes" id="UP000176944">
    <property type="component" value="Chromosome"/>
</dbReference>
<evidence type="ECO:0000256" key="6">
    <source>
        <dbReference type="ARBA" id="ARBA00022989"/>
    </source>
</evidence>
<dbReference type="GO" id="GO:0005524">
    <property type="term" value="F:ATP binding"/>
    <property type="evidence" value="ECO:0007669"/>
    <property type="project" value="UniProtKB-KW"/>
</dbReference>
<dbReference type="GO" id="GO:0015421">
    <property type="term" value="F:ABC-type oligopeptide transporter activity"/>
    <property type="evidence" value="ECO:0007669"/>
    <property type="project" value="TreeGrafter"/>
</dbReference>
<name>A0A1D9GAV2_MOOP1</name>
<feature type="transmembrane region" description="Helical" evidence="9">
    <location>
        <begin position="89"/>
        <end position="109"/>
    </location>
</feature>
<evidence type="ECO:0000256" key="2">
    <source>
        <dbReference type="ARBA" id="ARBA00022448"/>
    </source>
</evidence>
<dbReference type="InterPro" id="IPR011527">
    <property type="entry name" value="ABC1_TM_dom"/>
</dbReference>
<evidence type="ECO:0000313" key="12">
    <source>
        <dbReference type="EMBL" id="AOY84747.2"/>
    </source>
</evidence>
<dbReference type="FunFam" id="3.40.50.300:FF:000287">
    <property type="entry name" value="Multidrug ABC transporter ATP-binding protein"/>
    <property type="match status" value="1"/>
</dbReference>
<comment type="subcellular location">
    <subcellularLocation>
        <location evidence="1">Cell membrane</location>
        <topology evidence="1">Multi-pass membrane protein</topology>
    </subcellularLocation>
</comment>
<dbReference type="SUPFAM" id="SSF90123">
    <property type="entry name" value="ABC transporter transmembrane region"/>
    <property type="match status" value="1"/>
</dbReference>
<dbReference type="InterPro" id="IPR003439">
    <property type="entry name" value="ABC_transporter-like_ATP-bd"/>
</dbReference>
<dbReference type="Gene3D" id="3.40.50.300">
    <property type="entry name" value="P-loop containing nucleotide triphosphate hydrolases"/>
    <property type="match status" value="1"/>
</dbReference>
<feature type="domain" description="ABC transmembrane type-1" evidence="11">
    <location>
        <begin position="48"/>
        <end position="336"/>
    </location>
</feature>
<dbReference type="InterPro" id="IPR003593">
    <property type="entry name" value="AAA+_ATPase"/>
</dbReference>
<dbReference type="AlphaFoldDB" id="A0A1D9GAV2"/>
<dbReference type="SMART" id="SM00382">
    <property type="entry name" value="AAA"/>
    <property type="match status" value="1"/>
</dbReference>
<evidence type="ECO:0000256" key="5">
    <source>
        <dbReference type="ARBA" id="ARBA00022840"/>
    </source>
</evidence>
<dbReference type="EMBL" id="CP017708">
    <property type="protein sequence ID" value="AOY84747.2"/>
    <property type="molecule type" value="Genomic_DNA"/>
</dbReference>
<organism evidence="12 13">
    <name type="scientific">Moorena producens (strain JHB)</name>
    <dbReference type="NCBI Taxonomy" id="1454205"/>
    <lineage>
        <taxon>Bacteria</taxon>
        <taxon>Bacillati</taxon>
        <taxon>Cyanobacteriota</taxon>
        <taxon>Cyanophyceae</taxon>
        <taxon>Coleofasciculales</taxon>
        <taxon>Coleofasciculaceae</taxon>
        <taxon>Moorena</taxon>
    </lineage>
</organism>
<evidence type="ECO:0000256" key="9">
    <source>
        <dbReference type="SAM" id="Phobius"/>
    </source>
</evidence>
<feature type="domain" description="ABC transporter" evidence="10">
    <location>
        <begin position="370"/>
        <end position="604"/>
    </location>
</feature>
<dbReference type="Pfam" id="PF00664">
    <property type="entry name" value="ABC_membrane"/>
    <property type="match status" value="1"/>
</dbReference>
<keyword evidence="6 9" id="KW-1133">Transmembrane helix</keyword>
<evidence type="ECO:0000313" key="13">
    <source>
        <dbReference type="Proteomes" id="UP000176944"/>
    </source>
</evidence>
<evidence type="ECO:0000256" key="8">
    <source>
        <dbReference type="SAM" id="MobiDB-lite"/>
    </source>
</evidence>
<feature type="transmembrane region" description="Helical" evidence="9">
    <location>
        <begin position="43"/>
        <end position="63"/>
    </location>
</feature>
<keyword evidence="5 12" id="KW-0067">ATP-binding</keyword>
<dbReference type="GO" id="GO:0005886">
    <property type="term" value="C:plasma membrane"/>
    <property type="evidence" value="ECO:0007669"/>
    <property type="project" value="UniProtKB-SubCell"/>
</dbReference>
<dbReference type="InterPro" id="IPR027417">
    <property type="entry name" value="P-loop_NTPase"/>
</dbReference>
<evidence type="ECO:0000256" key="7">
    <source>
        <dbReference type="ARBA" id="ARBA00023136"/>
    </source>
</evidence>